<dbReference type="EMBL" id="PJNB01000001">
    <property type="protein sequence ID" value="PKW13348.1"/>
    <property type="molecule type" value="Genomic_DNA"/>
</dbReference>
<feature type="compositionally biased region" description="Low complexity" evidence="1">
    <location>
        <begin position="65"/>
        <end position="74"/>
    </location>
</feature>
<sequence>MFVTLVSAIGAIIALALLVLMSLSSVLPEVVDRFATARRSTSDRAQQSQVSPRTSPYPSSGGSSATARRTGVAAVRGTGSRAVFQAGSAGPLPW</sequence>
<comment type="caution">
    <text evidence="2">The sequence shown here is derived from an EMBL/GenBank/DDBJ whole genome shotgun (WGS) entry which is preliminary data.</text>
</comment>
<proteinExistence type="predicted"/>
<protein>
    <submittedName>
        <fullName evidence="2">Uncharacterized protein</fullName>
    </submittedName>
</protein>
<evidence type="ECO:0000256" key="1">
    <source>
        <dbReference type="SAM" id="MobiDB-lite"/>
    </source>
</evidence>
<organism evidence="2 3">
    <name type="scientific">Saccharopolyspora spinosa</name>
    <dbReference type="NCBI Taxonomy" id="60894"/>
    <lineage>
        <taxon>Bacteria</taxon>
        <taxon>Bacillati</taxon>
        <taxon>Actinomycetota</taxon>
        <taxon>Actinomycetes</taxon>
        <taxon>Pseudonocardiales</taxon>
        <taxon>Pseudonocardiaceae</taxon>
        <taxon>Saccharopolyspora</taxon>
    </lineage>
</organism>
<gene>
    <name evidence="2" type="ORF">A8926_0870</name>
</gene>
<accession>A0A2N3XRP7</accession>
<feature type="compositionally biased region" description="Polar residues" evidence="1">
    <location>
        <begin position="43"/>
        <end position="64"/>
    </location>
</feature>
<dbReference type="STRING" id="994479.GCA_000194155_06261"/>
<evidence type="ECO:0000313" key="2">
    <source>
        <dbReference type="EMBL" id="PKW13348.1"/>
    </source>
</evidence>
<feature type="region of interest" description="Disordered" evidence="1">
    <location>
        <begin position="37"/>
        <end position="74"/>
    </location>
</feature>
<dbReference type="AlphaFoldDB" id="A0A2N3XRP7"/>
<dbReference type="Proteomes" id="UP000233786">
    <property type="component" value="Unassembled WGS sequence"/>
</dbReference>
<evidence type="ECO:0000313" key="3">
    <source>
        <dbReference type="Proteomes" id="UP000233786"/>
    </source>
</evidence>
<keyword evidence="3" id="KW-1185">Reference proteome</keyword>
<name>A0A2N3XRP7_SACSN</name>
<reference evidence="2" key="1">
    <citation type="submission" date="2017-12" db="EMBL/GenBank/DDBJ databases">
        <title>Sequencing the genomes of 1000 Actinobacteria strains.</title>
        <authorList>
            <person name="Klenk H.-P."/>
        </authorList>
    </citation>
    <scope>NUCLEOTIDE SEQUENCE [LARGE SCALE GENOMIC DNA]</scope>
    <source>
        <strain evidence="2">DSM 44228</strain>
    </source>
</reference>